<accession>A0A800MVW7</accession>
<proteinExistence type="predicted"/>
<dbReference type="AlphaFoldDB" id="A0A800MVW7"/>
<reference evidence="2 3" key="1">
    <citation type="journal article" date="2020" name="G3 (Bethesda)">
        <title>Whole Genome Sequencing and Comparative Genomics of Two Nematicidal Bacillus Strains Reveals a Wide Range of Possible Virulence Factors.</title>
        <authorList>
            <person name="Susic N."/>
            <person name="Janezic S."/>
            <person name="Rupnik M."/>
            <person name="Geric Stare B."/>
        </authorList>
    </citation>
    <scope>NUCLEOTIDE SEQUENCE [LARGE SCALE GENOMIC DNA]</scope>
    <source>
        <strain evidence="2 3">I-1582</strain>
    </source>
</reference>
<evidence type="ECO:0000256" key="1">
    <source>
        <dbReference type="SAM" id="Phobius"/>
    </source>
</evidence>
<gene>
    <name evidence="2" type="ORF">KIS1582_2709</name>
</gene>
<sequence>MLPLLYFLVIVILLSSQCFLIFSILERGFFSLASYKLSTLGIDKIKSFLKQEANT</sequence>
<comment type="caution">
    <text evidence="2">The sequence shown here is derived from an EMBL/GenBank/DDBJ whole genome shotgun (WGS) entry which is preliminary data.</text>
</comment>
<keyword evidence="1" id="KW-1133">Transmembrane helix</keyword>
<feature type="transmembrane region" description="Helical" evidence="1">
    <location>
        <begin position="6"/>
        <end position="25"/>
    </location>
</feature>
<keyword evidence="1" id="KW-0812">Transmembrane</keyword>
<keyword evidence="1" id="KW-0472">Membrane</keyword>
<name>A0A800MVW7_CYTFI</name>
<evidence type="ECO:0000313" key="2">
    <source>
        <dbReference type="EMBL" id="KAF0823444.1"/>
    </source>
</evidence>
<dbReference type="Proteomes" id="UP000465778">
    <property type="component" value="Unassembled WGS sequence"/>
</dbReference>
<organism evidence="2 3">
    <name type="scientific">Cytobacillus firmus</name>
    <name type="common">Bacillus firmus</name>
    <dbReference type="NCBI Taxonomy" id="1399"/>
    <lineage>
        <taxon>Bacteria</taxon>
        <taxon>Bacillati</taxon>
        <taxon>Bacillota</taxon>
        <taxon>Bacilli</taxon>
        <taxon>Bacillales</taxon>
        <taxon>Bacillaceae</taxon>
        <taxon>Cytobacillus</taxon>
    </lineage>
</organism>
<evidence type="ECO:0000313" key="3">
    <source>
        <dbReference type="Proteomes" id="UP000465778"/>
    </source>
</evidence>
<dbReference type="EMBL" id="VDEM01000030">
    <property type="protein sequence ID" value="KAF0823444.1"/>
    <property type="molecule type" value="Genomic_DNA"/>
</dbReference>
<protein>
    <submittedName>
        <fullName evidence="2">Uncharacterized protein</fullName>
    </submittedName>
</protein>